<evidence type="ECO:0000313" key="8">
    <source>
        <dbReference type="EMBL" id="PSC03523.1"/>
    </source>
</evidence>
<feature type="transmembrane region" description="Helical" evidence="5">
    <location>
        <begin position="187"/>
        <end position="213"/>
    </location>
</feature>
<evidence type="ECO:0000256" key="1">
    <source>
        <dbReference type="ARBA" id="ARBA00023224"/>
    </source>
</evidence>
<dbReference type="GO" id="GO:0007165">
    <property type="term" value="P:signal transduction"/>
    <property type="evidence" value="ECO:0007669"/>
    <property type="project" value="UniProtKB-KW"/>
</dbReference>
<name>A0A2T1HPF8_9HYPH</name>
<comment type="similarity">
    <text evidence="2">Belongs to the methyl-accepting chemotaxis (MCP) protein family.</text>
</comment>
<keyword evidence="4" id="KW-0175">Coiled coil</keyword>
<evidence type="ECO:0000256" key="3">
    <source>
        <dbReference type="PROSITE-ProRule" id="PRU00284"/>
    </source>
</evidence>
<dbReference type="AlphaFoldDB" id="A0A2T1HPF8"/>
<keyword evidence="5" id="KW-0812">Transmembrane</keyword>
<dbReference type="InterPro" id="IPR004090">
    <property type="entry name" value="Chemotax_Me-accpt_rcpt"/>
</dbReference>
<sequence length="561" mass="59473">MPLRLSVKLKILLAMALLGAVALTIALHAVLSARQVGALFPNLRTVVTQTLVAERLDGVVNRAVMESRGLYLSGTPQEAAPFIAGLRAALVEIDGMDLSWADRSAVTSGDEPSIVQTVADFVAFRRELLRLAVAGDLDGVRRMGHNDQTRTVRMRLSEHLATLKNATQAYMWSKGKEAADEIRSMQALVTLIGVTCVLVAGGLSFFLSVLVIADPITRLTRAMKQLADGDTEVALPHEDRADEIGDMGRALLVLRDAVKRNNDLVAELKSRDDREAALQRQAAVRGQVASFDQRLRAWIKQIGDLIGQLADAAGAMTAASARSRQGSEFMTASSRRAAEQVSHVAAEAEQLSRSVEDIERRINESASVVRQTVDTARQTGAAVDDLAAISNRIGGIVQVIGEIAGQTNLLALNATIEAARAGEAGRGFAVVAAEVKSLANQTARATAEIADQIDAIQRAGAGSAAALRAIQSKIAQVDEISTAIAVTADQQRSSTASIAATIRVTADGAQAMVKLAEDVDQSSQESAQGAGAFLAIVRDIDAQAVAMRDEVERFFAMLEAA</sequence>
<gene>
    <name evidence="8" type="ORF">SLNSH_18605</name>
</gene>
<comment type="caution">
    <text evidence="8">The sequence shown here is derived from an EMBL/GenBank/DDBJ whole genome shotgun (WGS) entry which is preliminary data.</text>
</comment>
<dbReference type="PANTHER" id="PTHR32089:SF112">
    <property type="entry name" value="LYSOZYME-LIKE PROTEIN-RELATED"/>
    <property type="match status" value="1"/>
</dbReference>
<keyword evidence="5" id="KW-1133">Transmembrane helix</keyword>
<dbReference type="RefSeq" id="WP_106338644.1">
    <property type="nucleotide sequence ID" value="NZ_PVZS01000024.1"/>
</dbReference>
<evidence type="ECO:0000259" key="6">
    <source>
        <dbReference type="PROSITE" id="PS50111"/>
    </source>
</evidence>
<evidence type="ECO:0000256" key="4">
    <source>
        <dbReference type="SAM" id="Coils"/>
    </source>
</evidence>
<reference evidence="9" key="1">
    <citation type="submission" date="2018-03" db="EMBL/GenBank/DDBJ databases">
        <authorList>
            <person name="Sun L."/>
            <person name="Liu H."/>
            <person name="Chen W."/>
            <person name="Huang K."/>
            <person name="Liu W."/>
            <person name="Gao X."/>
        </authorList>
    </citation>
    <scope>NUCLEOTIDE SEQUENCE [LARGE SCALE GENOMIC DNA]</scope>
    <source>
        <strain evidence="9">SH9</strain>
    </source>
</reference>
<dbReference type="PRINTS" id="PR00260">
    <property type="entry name" value="CHEMTRNSDUCR"/>
</dbReference>
<dbReference type="PROSITE" id="PS50885">
    <property type="entry name" value="HAMP"/>
    <property type="match status" value="1"/>
</dbReference>
<dbReference type="EMBL" id="PVZS01000024">
    <property type="protein sequence ID" value="PSC03523.1"/>
    <property type="molecule type" value="Genomic_DNA"/>
</dbReference>
<dbReference type="SMART" id="SM00304">
    <property type="entry name" value="HAMP"/>
    <property type="match status" value="1"/>
</dbReference>
<dbReference type="Proteomes" id="UP000239772">
    <property type="component" value="Unassembled WGS sequence"/>
</dbReference>
<dbReference type="Gene3D" id="1.10.287.950">
    <property type="entry name" value="Methyl-accepting chemotaxis protein"/>
    <property type="match status" value="1"/>
</dbReference>
<dbReference type="GO" id="GO:0016020">
    <property type="term" value="C:membrane"/>
    <property type="evidence" value="ECO:0007669"/>
    <property type="project" value="InterPro"/>
</dbReference>
<dbReference type="InterPro" id="IPR003660">
    <property type="entry name" value="HAMP_dom"/>
</dbReference>
<dbReference type="SMART" id="SM00283">
    <property type="entry name" value="MA"/>
    <property type="match status" value="1"/>
</dbReference>
<dbReference type="PROSITE" id="PS50111">
    <property type="entry name" value="CHEMOTAXIS_TRANSDUC_2"/>
    <property type="match status" value="1"/>
</dbReference>
<dbReference type="GO" id="GO:0004888">
    <property type="term" value="F:transmembrane signaling receptor activity"/>
    <property type="evidence" value="ECO:0007669"/>
    <property type="project" value="InterPro"/>
</dbReference>
<dbReference type="Pfam" id="PF00672">
    <property type="entry name" value="HAMP"/>
    <property type="match status" value="1"/>
</dbReference>
<protein>
    <submittedName>
        <fullName evidence="8">Methyl-accepting chemotaxis protein</fullName>
    </submittedName>
</protein>
<keyword evidence="9" id="KW-1185">Reference proteome</keyword>
<dbReference type="GO" id="GO:0006935">
    <property type="term" value="P:chemotaxis"/>
    <property type="evidence" value="ECO:0007669"/>
    <property type="project" value="InterPro"/>
</dbReference>
<keyword evidence="1 3" id="KW-0807">Transducer</keyword>
<organism evidence="8 9">
    <name type="scientific">Alsobacter soli</name>
    <dbReference type="NCBI Taxonomy" id="2109933"/>
    <lineage>
        <taxon>Bacteria</taxon>
        <taxon>Pseudomonadati</taxon>
        <taxon>Pseudomonadota</taxon>
        <taxon>Alphaproteobacteria</taxon>
        <taxon>Hyphomicrobiales</taxon>
        <taxon>Alsobacteraceae</taxon>
        <taxon>Alsobacter</taxon>
    </lineage>
</organism>
<evidence type="ECO:0000256" key="5">
    <source>
        <dbReference type="SAM" id="Phobius"/>
    </source>
</evidence>
<proteinExistence type="inferred from homology"/>
<dbReference type="InterPro" id="IPR004089">
    <property type="entry name" value="MCPsignal_dom"/>
</dbReference>
<keyword evidence="5" id="KW-0472">Membrane</keyword>
<dbReference type="SUPFAM" id="SSF58104">
    <property type="entry name" value="Methyl-accepting chemotaxis protein (MCP) signaling domain"/>
    <property type="match status" value="1"/>
</dbReference>
<dbReference type="CDD" id="cd06225">
    <property type="entry name" value="HAMP"/>
    <property type="match status" value="1"/>
</dbReference>
<feature type="domain" description="HAMP" evidence="7">
    <location>
        <begin position="210"/>
        <end position="263"/>
    </location>
</feature>
<evidence type="ECO:0000256" key="2">
    <source>
        <dbReference type="ARBA" id="ARBA00029447"/>
    </source>
</evidence>
<evidence type="ECO:0000259" key="7">
    <source>
        <dbReference type="PROSITE" id="PS50885"/>
    </source>
</evidence>
<dbReference type="Gene3D" id="6.10.340.10">
    <property type="match status" value="1"/>
</dbReference>
<accession>A0A2T1HPF8</accession>
<feature type="coiled-coil region" evidence="4">
    <location>
        <begin position="341"/>
        <end position="368"/>
    </location>
</feature>
<feature type="domain" description="Methyl-accepting transducer" evidence="6">
    <location>
        <begin position="305"/>
        <end position="541"/>
    </location>
</feature>
<dbReference type="Pfam" id="PF00015">
    <property type="entry name" value="MCPsignal"/>
    <property type="match status" value="1"/>
</dbReference>
<dbReference type="PANTHER" id="PTHR32089">
    <property type="entry name" value="METHYL-ACCEPTING CHEMOTAXIS PROTEIN MCPB"/>
    <property type="match status" value="1"/>
</dbReference>
<evidence type="ECO:0000313" key="9">
    <source>
        <dbReference type="Proteomes" id="UP000239772"/>
    </source>
</evidence>